<name>A0ACB8AH49_9AGAM</name>
<evidence type="ECO:0000313" key="1">
    <source>
        <dbReference type="EMBL" id="KAH7912684.1"/>
    </source>
</evidence>
<gene>
    <name evidence="1" type="ORF">BJ138DRAFT_1112147</name>
</gene>
<accession>A0ACB8AH49</accession>
<proteinExistence type="predicted"/>
<dbReference type="EMBL" id="MU267646">
    <property type="protein sequence ID" value="KAH7912684.1"/>
    <property type="molecule type" value="Genomic_DNA"/>
</dbReference>
<sequence length="310" mass="34493">MFSRISFSFPRAFRFRSRRVGKPTGTSPPAASSPARASPKRRAQTLVLQPPLPSPALQTIISPVVQSPLPSATSPSQTGPASPNGPVILIGHEQGELEKYFIAEKERQKESAAPLQHEEARGIIFNMIDPHPVNVNANTKHVSFDQSASVSHTRSAGTSRSVSPASELEPHKNGDFPFLKEPPPTYHEARGWGHREDGEWVDELDIHTDLQHSKRRSLKRSLSLFNPRLARSNTQRNSVPPKPQRFSVPVLPGYSVDDKLARRTSKRKSTASTMSTNGQGQGKAKRQSRWSREWHSEETQEVLRALRDMA</sequence>
<evidence type="ECO:0000313" key="2">
    <source>
        <dbReference type="Proteomes" id="UP000790377"/>
    </source>
</evidence>
<protein>
    <submittedName>
        <fullName evidence="1">Uncharacterized protein</fullName>
    </submittedName>
</protein>
<reference evidence="1" key="1">
    <citation type="journal article" date="2021" name="New Phytol.">
        <title>Evolutionary innovations through gain and loss of genes in the ectomycorrhizal Boletales.</title>
        <authorList>
            <person name="Wu G."/>
            <person name="Miyauchi S."/>
            <person name="Morin E."/>
            <person name="Kuo A."/>
            <person name="Drula E."/>
            <person name="Varga T."/>
            <person name="Kohler A."/>
            <person name="Feng B."/>
            <person name="Cao Y."/>
            <person name="Lipzen A."/>
            <person name="Daum C."/>
            <person name="Hundley H."/>
            <person name="Pangilinan J."/>
            <person name="Johnson J."/>
            <person name="Barry K."/>
            <person name="LaButti K."/>
            <person name="Ng V."/>
            <person name="Ahrendt S."/>
            <person name="Min B."/>
            <person name="Choi I.G."/>
            <person name="Park H."/>
            <person name="Plett J.M."/>
            <person name="Magnuson J."/>
            <person name="Spatafora J.W."/>
            <person name="Nagy L.G."/>
            <person name="Henrissat B."/>
            <person name="Grigoriev I.V."/>
            <person name="Yang Z.L."/>
            <person name="Xu J."/>
            <person name="Martin F.M."/>
        </authorList>
    </citation>
    <scope>NUCLEOTIDE SEQUENCE</scope>
    <source>
        <strain evidence="1">ATCC 28755</strain>
    </source>
</reference>
<dbReference type="Proteomes" id="UP000790377">
    <property type="component" value="Unassembled WGS sequence"/>
</dbReference>
<comment type="caution">
    <text evidence="1">The sequence shown here is derived from an EMBL/GenBank/DDBJ whole genome shotgun (WGS) entry which is preliminary data.</text>
</comment>
<organism evidence="1 2">
    <name type="scientific">Hygrophoropsis aurantiaca</name>
    <dbReference type="NCBI Taxonomy" id="72124"/>
    <lineage>
        <taxon>Eukaryota</taxon>
        <taxon>Fungi</taxon>
        <taxon>Dikarya</taxon>
        <taxon>Basidiomycota</taxon>
        <taxon>Agaricomycotina</taxon>
        <taxon>Agaricomycetes</taxon>
        <taxon>Agaricomycetidae</taxon>
        <taxon>Boletales</taxon>
        <taxon>Coniophorineae</taxon>
        <taxon>Hygrophoropsidaceae</taxon>
        <taxon>Hygrophoropsis</taxon>
    </lineage>
</organism>
<keyword evidence="2" id="KW-1185">Reference proteome</keyword>